<dbReference type="EMBL" id="BJWL01000006">
    <property type="protein sequence ID" value="GFY88730.1"/>
    <property type="molecule type" value="Genomic_DNA"/>
</dbReference>
<feature type="compositionally biased region" description="Pro residues" evidence="1">
    <location>
        <begin position="482"/>
        <end position="496"/>
    </location>
</feature>
<gene>
    <name evidence="2" type="ORF">Acr_06g0006700</name>
</gene>
<dbReference type="OrthoDB" id="767438at2759"/>
<dbReference type="AlphaFoldDB" id="A0A7J0ER15"/>
<accession>A0A7J0ER15</accession>
<sequence length="902" mass="99341">MELTLVRAEKGDKKEEDSMLIMSKGKELADDNSVPKRMVKKLNSRDFLALNVKQMRIGEICIQESFIRHIRGLGSRVPKHIISLDEKYLRHCLELIYVSASKEVSCNTPRNLGSSNMGILSDSLSSLKIGTAYACDLAQFVTECPLGAGAGNLVISPAEEWIVGWISGGKSIINILKSPLLRQFGVMETAINFARTNLIDTTKSVGSDFYEFSWLVQHHTNSIFSDHSSSSVSTHVTQGMLQCTWKTGFPHYVFSVDEQIEVYEANLFENKSPEDKVLDYISLGEIQTSTHNPNKNKRLSKKTVKVFETGQSLRERTSSKYVWTSVILENSSWNPCYNTHTNPKLFDASNLSDNIHPPNLELAAIVVKDHIRGSHQASETGGWGLKFLKKIETTQPVASTETSPSGCCLRNVSDCSTSMNILVPVGFHGGPRNRNGGPSSLIGRWSSGGALRDSRVSVTLRDGSHPVTRRLNHVSLSQSSRRPPPPAPNPPPPWTTPPLSHSSSSPESTTDTESTTTGTKGTESITTGTESTITGTKSVPLSLIFLSRVHPFWFVKNPLRFDGFMVESRVVMVQADFRSHSTNSSPLSVRSISALCALNSTIALPQPLSLSPLCTQQHAVCSRLYRGRRGENELSTLAHSSSIFNIEDFGKEAASILDSSAAFFDRSCALLPLTGVLCKVRRFASRRDSISPPLCAQLERLPPLISSERDSFRRRRACRCASTLSLSFELLHGHPAAVAPSRVWPDFRTYPKASLCAPVPLWILQVHPSGTPALALHASVQRLLLSSIHLANTTRTMSDSSSPVWTFSLSRYSLPVFLLLQLLLFPLETLSVPPLASKLHRFDSCISMKHALPRSPSWISCLPCGTRLSFANNRVVSHLYKSLACYMCREHLSVSAQVVSNS</sequence>
<dbReference type="Proteomes" id="UP000585474">
    <property type="component" value="Unassembled WGS sequence"/>
</dbReference>
<feature type="compositionally biased region" description="Low complexity" evidence="1">
    <location>
        <begin position="497"/>
        <end position="533"/>
    </location>
</feature>
<dbReference type="PANTHER" id="PTHR31390:SF2">
    <property type="entry name" value="EXPRESSED PROTEIN"/>
    <property type="match status" value="1"/>
</dbReference>
<comment type="caution">
    <text evidence="2">The sequence shown here is derived from an EMBL/GenBank/DDBJ whole genome shotgun (WGS) entry which is preliminary data.</text>
</comment>
<organism evidence="2 3">
    <name type="scientific">Actinidia rufa</name>
    <dbReference type="NCBI Taxonomy" id="165716"/>
    <lineage>
        <taxon>Eukaryota</taxon>
        <taxon>Viridiplantae</taxon>
        <taxon>Streptophyta</taxon>
        <taxon>Embryophyta</taxon>
        <taxon>Tracheophyta</taxon>
        <taxon>Spermatophyta</taxon>
        <taxon>Magnoliopsida</taxon>
        <taxon>eudicotyledons</taxon>
        <taxon>Gunneridae</taxon>
        <taxon>Pentapetalae</taxon>
        <taxon>asterids</taxon>
        <taxon>Ericales</taxon>
        <taxon>Actinidiaceae</taxon>
        <taxon>Actinidia</taxon>
    </lineage>
</organism>
<dbReference type="InterPro" id="IPR021916">
    <property type="entry name" value="DUF3527"/>
</dbReference>
<feature type="region of interest" description="Disordered" evidence="1">
    <location>
        <begin position="460"/>
        <end position="533"/>
    </location>
</feature>
<dbReference type="PANTHER" id="PTHR31390">
    <property type="entry name" value="EXPRESSED PROTEIN"/>
    <property type="match status" value="1"/>
</dbReference>
<evidence type="ECO:0000313" key="3">
    <source>
        <dbReference type="Proteomes" id="UP000585474"/>
    </source>
</evidence>
<keyword evidence="3" id="KW-1185">Reference proteome</keyword>
<name>A0A7J0ER15_9ERIC</name>
<evidence type="ECO:0000256" key="1">
    <source>
        <dbReference type="SAM" id="MobiDB-lite"/>
    </source>
</evidence>
<dbReference type="Pfam" id="PF12043">
    <property type="entry name" value="DUF3527"/>
    <property type="match status" value="2"/>
</dbReference>
<feature type="region of interest" description="Disordered" evidence="1">
    <location>
        <begin position="426"/>
        <end position="447"/>
    </location>
</feature>
<reference evidence="2 3" key="1">
    <citation type="submission" date="2019-07" db="EMBL/GenBank/DDBJ databases">
        <title>De Novo Assembly of kiwifruit Actinidia rufa.</title>
        <authorList>
            <person name="Sugita-Konishi S."/>
            <person name="Sato K."/>
            <person name="Mori E."/>
            <person name="Abe Y."/>
            <person name="Kisaki G."/>
            <person name="Hamano K."/>
            <person name="Suezawa K."/>
            <person name="Otani M."/>
            <person name="Fukuda T."/>
            <person name="Manabe T."/>
            <person name="Gomi K."/>
            <person name="Tabuchi M."/>
            <person name="Akimitsu K."/>
            <person name="Kataoka I."/>
        </authorList>
    </citation>
    <scope>NUCLEOTIDE SEQUENCE [LARGE SCALE GENOMIC DNA]</scope>
    <source>
        <strain evidence="3">cv. Fuchu</strain>
    </source>
</reference>
<protein>
    <submittedName>
        <fullName evidence="2">Uncharacterized protein</fullName>
    </submittedName>
</protein>
<evidence type="ECO:0000313" key="2">
    <source>
        <dbReference type="EMBL" id="GFY88730.1"/>
    </source>
</evidence>
<proteinExistence type="predicted"/>